<dbReference type="STRING" id="1802457.A3F15_01585"/>
<feature type="transmembrane region" description="Helical" evidence="1">
    <location>
        <begin position="20"/>
        <end position="38"/>
    </location>
</feature>
<protein>
    <submittedName>
        <fullName evidence="2">Uncharacterized protein</fullName>
    </submittedName>
</protein>
<dbReference type="Proteomes" id="UP000177078">
    <property type="component" value="Unassembled WGS sequence"/>
</dbReference>
<sequence>MKAKDFLKKLQSQPESTKKIILWSVMVLVGLLLLIFWLNSTKSRIKNFQKEDFVRDLGIPDLQEDIGKMPKIEFPEITMPELNEEELKALDEELEGAGSVQESEGSI</sequence>
<evidence type="ECO:0000313" key="3">
    <source>
        <dbReference type="Proteomes" id="UP000177078"/>
    </source>
</evidence>
<reference evidence="2 3" key="1">
    <citation type="journal article" date="2016" name="Nat. Commun.">
        <title>Thousands of microbial genomes shed light on interconnected biogeochemical processes in an aquifer system.</title>
        <authorList>
            <person name="Anantharaman K."/>
            <person name="Brown C.T."/>
            <person name="Hug L.A."/>
            <person name="Sharon I."/>
            <person name="Castelle C.J."/>
            <person name="Probst A.J."/>
            <person name="Thomas B.C."/>
            <person name="Singh A."/>
            <person name="Wilkins M.J."/>
            <person name="Karaoz U."/>
            <person name="Brodie E.L."/>
            <person name="Williams K.H."/>
            <person name="Hubbard S.S."/>
            <person name="Banfield J.F."/>
        </authorList>
    </citation>
    <scope>NUCLEOTIDE SEQUENCE [LARGE SCALE GENOMIC DNA]</scope>
</reference>
<organism evidence="2 3">
    <name type="scientific">Candidatus Wildermuthbacteria bacterium RIFCSPHIGHO2_12_FULL_40_12</name>
    <dbReference type="NCBI Taxonomy" id="1802457"/>
    <lineage>
        <taxon>Bacteria</taxon>
        <taxon>Candidatus Wildermuthiibacteriota</taxon>
    </lineage>
</organism>
<accession>A0A1G2RCU0</accession>
<dbReference type="AlphaFoldDB" id="A0A1G2RCU0"/>
<keyword evidence="1" id="KW-0472">Membrane</keyword>
<comment type="caution">
    <text evidence="2">The sequence shown here is derived from an EMBL/GenBank/DDBJ whole genome shotgun (WGS) entry which is preliminary data.</text>
</comment>
<keyword evidence="1" id="KW-0812">Transmembrane</keyword>
<dbReference type="EMBL" id="MHUC01000023">
    <property type="protein sequence ID" value="OHA70670.1"/>
    <property type="molecule type" value="Genomic_DNA"/>
</dbReference>
<gene>
    <name evidence="2" type="ORF">A3F15_01585</name>
</gene>
<evidence type="ECO:0000313" key="2">
    <source>
        <dbReference type="EMBL" id="OHA70670.1"/>
    </source>
</evidence>
<proteinExistence type="predicted"/>
<name>A0A1G2RCU0_9BACT</name>
<evidence type="ECO:0000256" key="1">
    <source>
        <dbReference type="SAM" id="Phobius"/>
    </source>
</evidence>
<keyword evidence="1" id="KW-1133">Transmembrane helix</keyword>